<sequence length="491" mass="56418">MSIFFTHLKLNSRFIPNRTALLHHEQSISYSELFQTTLSINHYLYHKYAKKKQDFIVYLENGNELAQLFIALDFLQVNMTIIHRDTALENIIELFKVDESKVLLTSARLLKEIEAYLHRDVVVEVVEKIDAQEITSENRLQITTNPCHIIFYTSGTSGQPKGALFNKNIFHAGVWSQHEEVHKVYLNTRPLYFKAHFSLFALYMQTGQTLILQSDCEQFNADVCLKQIEKYKATHIMLSPHELQLLLTFLKCERKKLPSEVKEVCCLGSSVPKKVVESFHKQLSCKLTTIYGTTETGIISCNQDLQLSNVSSVGKPFLGVEVKIVDENDEAIDVLTRGEICIKTSGMIEDYVDNQDLKPMNMWRDYFRTGDIGYVDEQQQLHIISRKNGLVNINGNHFAISGLEDVIRELTVVEGCFAHIERTATDVSIVLFVQLIEHAFPDEVKEIVTNYITYKLPKYMHPKEIIIVKELKANYAGKMSVERMKDLRSLV</sequence>
<dbReference type="GO" id="GO:0016874">
    <property type="term" value="F:ligase activity"/>
    <property type="evidence" value="ECO:0007669"/>
    <property type="project" value="UniProtKB-KW"/>
</dbReference>
<organism evidence="4 5">
    <name type="scientific">Metabacillus malikii</name>
    <dbReference type="NCBI Taxonomy" id="1504265"/>
    <lineage>
        <taxon>Bacteria</taxon>
        <taxon>Bacillati</taxon>
        <taxon>Bacillota</taxon>
        <taxon>Bacilli</taxon>
        <taxon>Bacillales</taxon>
        <taxon>Bacillaceae</taxon>
        <taxon>Metabacillus</taxon>
    </lineage>
</organism>
<evidence type="ECO:0000313" key="4">
    <source>
        <dbReference type="EMBL" id="MDQ0229070.1"/>
    </source>
</evidence>
<evidence type="ECO:0000256" key="1">
    <source>
        <dbReference type="ARBA" id="ARBA00006432"/>
    </source>
</evidence>
<proteinExistence type="inferred from homology"/>
<dbReference type="EMBL" id="JAUSUD010000001">
    <property type="protein sequence ID" value="MDQ0229070.1"/>
    <property type="molecule type" value="Genomic_DNA"/>
</dbReference>
<comment type="caution">
    <text evidence="4">The sequence shown here is derived from an EMBL/GenBank/DDBJ whole genome shotgun (WGS) entry which is preliminary data.</text>
</comment>
<accession>A0ABT9ZCT0</accession>
<dbReference type="Proteomes" id="UP001234495">
    <property type="component" value="Unassembled WGS sequence"/>
</dbReference>
<evidence type="ECO:0000259" key="3">
    <source>
        <dbReference type="Pfam" id="PF00501"/>
    </source>
</evidence>
<dbReference type="RefSeq" id="WP_307336157.1">
    <property type="nucleotide sequence ID" value="NZ_JAUSUD010000001.1"/>
</dbReference>
<dbReference type="InterPro" id="IPR042099">
    <property type="entry name" value="ANL_N_sf"/>
</dbReference>
<keyword evidence="2 4" id="KW-0436">Ligase</keyword>
<dbReference type="Gene3D" id="3.40.50.12780">
    <property type="entry name" value="N-terminal domain of ligase-like"/>
    <property type="match status" value="1"/>
</dbReference>
<dbReference type="InterPro" id="IPR045851">
    <property type="entry name" value="AMP-bd_C_sf"/>
</dbReference>
<dbReference type="PROSITE" id="PS00455">
    <property type="entry name" value="AMP_BINDING"/>
    <property type="match status" value="1"/>
</dbReference>
<dbReference type="InterPro" id="IPR020845">
    <property type="entry name" value="AMP-binding_CS"/>
</dbReference>
<dbReference type="InterPro" id="IPR000873">
    <property type="entry name" value="AMP-dep_synth/lig_dom"/>
</dbReference>
<gene>
    <name evidence="4" type="ORF">J2S19_000320</name>
</gene>
<protein>
    <submittedName>
        <fullName evidence="4">Acyl-coenzyme A synthetase/AMP-(Fatty) acid ligase</fullName>
    </submittedName>
</protein>
<dbReference type="Pfam" id="PF00501">
    <property type="entry name" value="AMP-binding"/>
    <property type="match status" value="1"/>
</dbReference>
<keyword evidence="5" id="KW-1185">Reference proteome</keyword>
<dbReference type="SUPFAM" id="SSF56801">
    <property type="entry name" value="Acetyl-CoA synthetase-like"/>
    <property type="match status" value="1"/>
</dbReference>
<dbReference type="PANTHER" id="PTHR24096:SF149">
    <property type="entry name" value="AMP-BINDING DOMAIN-CONTAINING PROTEIN-RELATED"/>
    <property type="match status" value="1"/>
</dbReference>
<reference evidence="4 5" key="1">
    <citation type="submission" date="2023-07" db="EMBL/GenBank/DDBJ databases">
        <title>Genomic Encyclopedia of Type Strains, Phase IV (KMG-IV): sequencing the most valuable type-strain genomes for metagenomic binning, comparative biology and taxonomic classification.</title>
        <authorList>
            <person name="Goeker M."/>
        </authorList>
    </citation>
    <scope>NUCLEOTIDE SEQUENCE [LARGE SCALE GENOMIC DNA]</scope>
    <source>
        <strain evidence="4 5">DSM 29005</strain>
    </source>
</reference>
<evidence type="ECO:0000313" key="5">
    <source>
        <dbReference type="Proteomes" id="UP001234495"/>
    </source>
</evidence>
<dbReference type="Gene3D" id="3.30.300.30">
    <property type="match status" value="1"/>
</dbReference>
<dbReference type="CDD" id="cd04433">
    <property type="entry name" value="AFD_class_I"/>
    <property type="match status" value="1"/>
</dbReference>
<dbReference type="PANTHER" id="PTHR24096">
    <property type="entry name" value="LONG-CHAIN-FATTY-ACID--COA LIGASE"/>
    <property type="match status" value="1"/>
</dbReference>
<comment type="similarity">
    <text evidence="1">Belongs to the ATP-dependent AMP-binding enzyme family.</text>
</comment>
<feature type="domain" description="AMP-dependent synthetase/ligase" evidence="3">
    <location>
        <begin position="16"/>
        <end position="351"/>
    </location>
</feature>
<name>A0ABT9ZCT0_9BACI</name>
<evidence type="ECO:0000256" key="2">
    <source>
        <dbReference type="ARBA" id="ARBA00022598"/>
    </source>
</evidence>